<evidence type="ECO:0000313" key="2">
    <source>
        <dbReference type="Proteomes" id="UP001529380"/>
    </source>
</evidence>
<name>A0ABT7UNJ5_9FIRM</name>
<gene>
    <name evidence="1" type="ORF">QUW08_04070</name>
</gene>
<dbReference type="SUPFAM" id="SSF48498">
    <property type="entry name" value="Tetracyclin repressor-like, C-terminal domain"/>
    <property type="match status" value="1"/>
</dbReference>
<protein>
    <recommendedName>
        <fullName evidence="3">TetR family transcriptional regulator</fullName>
    </recommendedName>
</protein>
<dbReference type="Proteomes" id="UP001529380">
    <property type="component" value="Unassembled WGS sequence"/>
</dbReference>
<organism evidence="1 2">
    <name type="scientific">Allofournierella massiliensis</name>
    <dbReference type="NCBI Taxonomy" id="1650663"/>
    <lineage>
        <taxon>Bacteria</taxon>
        <taxon>Bacillati</taxon>
        <taxon>Bacillota</taxon>
        <taxon>Clostridia</taxon>
        <taxon>Eubacteriales</taxon>
        <taxon>Oscillospiraceae</taxon>
        <taxon>Allofournierella</taxon>
    </lineage>
</organism>
<reference evidence="1 2" key="1">
    <citation type="submission" date="2023-06" db="EMBL/GenBank/DDBJ databases">
        <title>Identification and characterization of horizontal gene transfer across gut microbiota members of farm animals based on homology search.</title>
        <authorList>
            <person name="Schwarzerova J."/>
            <person name="Nykrynova M."/>
            <person name="Jureckova K."/>
            <person name="Cejkova D."/>
            <person name="Rychlik I."/>
        </authorList>
    </citation>
    <scope>NUCLEOTIDE SEQUENCE [LARGE SCALE GENOMIC DNA]</scope>
    <source>
        <strain evidence="1 2">ET340</strain>
    </source>
</reference>
<dbReference type="EMBL" id="JAUDCL010000005">
    <property type="protein sequence ID" value="MDM8200472.1"/>
    <property type="molecule type" value="Genomic_DNA"/>
</dbReference>
<dbReference type="InterPro" id="IPR036271">
    <property type="entry name" value="Tet_transcr_reg_TetR-rel_C_sf"/>
</dbReference>
<accession>A0ABT7UNJ5</accession>
<sequence>MPELLVIHDTRQKLWKIYEYSIDNTVKLTAPLLKAMILADMENGSGYFSALRCSKASESHLVQLQLIRKLVVQGQEEGVIRSDKDADLLITTYNAILMGMAPDWSSSHGKYNQKEYLKKMFDIIFS</sequence>
<evidence type="ECO:0000313" key="1">
    <source>
        <dbReference type="EMBL" id="MDM8200472.1"/>
    </source>
</evidence>
<keyword evidence="2" id="KW-1185">Reference proteome</keyword>
<comment type="caution">
    <text evidence="1">The sequence shown here is derived from an EMBL/GenBank/DDBJ whole genome shotgun (WGS) entry which is preliminary data.</text>
</comment>
<proteinExistence type="predicted"/>
<evidence type="ECO:0008006" key="3">
    <source>
        <dbReference type="Google" id="ProtNLM"/>
    </source>
</evidence>
<dbReference type="RefSeq" id="WP_289599272.1">
    <property type="nucleotide sequence ID" value="NZ_JAUDCL010000005.1"/>
</dbReference>
<dbReference type="Gene3D" id="1.10.357.10">
    <property type="entry name" value="Tetracycline Repressor, domain 2"/>
    <property type="match status" value="1"/>
</dbReference>